<dbReference type="SUPFAM" id="SSF50341">
    <property type="entry name" value="CheW-like"/>
    <property type="match status" value="1"/>
</dbReference>
<evidence type="ECO:0000313" key="2">
    <source>
        <dbReference type="EMBL" id="EHQ91792.1"/>
    </source>
</evidence>
<sequence length="162" mass="18340">MDEMKQFIQFKMGLNDYAVEMSCVREIIKPVKVIDLLGAPEFVQGIAKVREGVVTIIDLRKKFLIKPTDEGEPRIMIFESDKETEKVGLWVDDVVEILEVEGNSLERIPDIVHQGTIKEIIKTEDNIIPVIDVEQLFSNEVLTWLGSSDPELIDKAKTVQGS</sequence>
<protein>
    <submittedName>
        <fullName evidence="2">Chemotaxis signal transduction protein</fullName>
    </submittedName>
</protein>
<dbReference type="AlphaFoldDB" id="H5XZ86"/>
<feature type="domain" description="CheW-like" evidence="1">
    <location>
        <begin position="4"/>
        <end position="142"/>
    </location>
</feature>
<gene>
    <name evidence="2" type="ORF">DesyoDRAFT_4849</name>
</gene>
<dbReference type="GO" id="GO:0006935">
    <property type="term" value="P:chemotaxis"/>
    <property type="evidence" value="ECO:0007669"/>
    <property type="project" value="InterPro"/>
</dbReference>
<dbReference type="RefSeq" id="WP_007786874.1">
    <property type="nucleotide sequence ID" value="NZ_CM001441.1"/>
</dbReference>
<reference evidence="2 3" key="1">
    <citation type="submission" date="2011-11" db="EMBL/GenBank/DDBJ databases">
        <title>The Noncontiguous Finished genome of Desulfosporosinus youngiae DSM 17734.</title>
        <authorList>
            <consortium name="US DOE Joint Genome Institute (JGI-PGF)"/>
            <person name="Lucas S."/>
            <person name="Han J."/>
            <person name="Lapidus A."/>
            <person name="Cheng J.-F."/>
            <person name="Goodwin L."/>
            <person name="Pitluck S."/>
            <person name="Peters L."/>
            <person name="Ovchinnikova G."/>
            <person name="Lu M."/>
            <person name="Land M.L."/>
            <person name="Hauser L."/>
            <person name="Pester M."/>
            <person name="Spring S."/>
            <person name="Ollivier B."/>
            <person name="Rattei T."/>
            <person name="Klenk H.-P."/>
            <person name="Wagner M."/>
            <person name="Loy A."/>
            <person name="Woyke T.J."/>
        </authorList>
    </citation>
    <scope>NUCLEOTIDE SEQUENCE [LARGE SCALE GENOMIC DNA]</scope>
    <source>
        <strain evidence="2 3">DSM 17734</strain>
    </source>
</reference>
<keyword evidence="3" id="KW-1185">Reference proteome</keyword>
<dbReference type="PROSITE" id="PS50851">
    <property type="entry name" value="CHEW"/>
    <property type="match status" value="1"/>
</dbReference>
<organism evidence="2 3">
    <name type="scientific">Desulfosporosinus youngiae DSM 17734</name>
    <dbReference type="NCBI Taxonomy" id="768710"/>
    <lineage>
        <taxon>Bacteria</taxon>
        <taxon>Bacillati</taxon>
        <taxon>Bacillota</taxon>
        <taxon>Clostridia</taxon>
        <taxon>Eubacteriales</taxon>
        <taxon>Desulfitobacteriaceae</taxon>
        <taxon>Desulfosporosinus</taxon>
    </lineage>
</organism>
<dbReference type="PANTHER" id="PTHR22617:SF23">
    <property type="entry name" value="CHEMOTAXIS PROTEIN CHEW"/>
    <property type="match status" value="1"/>
</dbReference>
<dbReference type="Proteomes" id="UP000005104">
    <property type="component" value="Chromosome"/>
</dbReference>
<dbReference type="InterPro" id="IPR002545">
    <property type="entry name" value="CheW-lke_dom"/>
</dbReference>
<dbReference type="InterPro" id="IPR039315">
    <property type="entry name" value="CheW"/>
</dbReference>
<evidence type="ECO:0000313" key="3">
    <source>
        <dbReference type="Proteomes" id="UP000005104"/>
    </source>
</evidence>
<dbReference type="PANTHER" id="PTHR22617">
    <property type="entry name" value="CHEMOTAXIS SENSOR HISTIDINE KINASE-RELATED"/>
    <property type="match status" value="1"/>
</dbReference>
<dbReference type="OrthoDB" id="9787997at2"/>
<dbReference type="STRING" id="768710.DesyoDRAFT_4849"/>
<name>H5XZ86_9FIRM</name>
<dbReference type="GO" id="GO:0005829">
    <property type="term" value="C:cytosol"/>
    <property type="evidence" value="ECO:0007669"/>
    <property type="project" value="TreeGrafter"/>
</dbReference>
<proteinExistence type="predicted"/>
<dbReference type="EMBL" id="CM001441">
    <property type="protein sequence ID" value="EHQ91792.1"/>
    <property type="molecule type" value="Genomic_DNA"/>
</dbReference>
<dbReference type="HOGENOM" id="CLU_048995_3_1_9"/>
<dbReference type="SMART" id="SM00260">
    <property type="entry name" value="CheW"/>
    <property type="match status" value="1"/>
</dbReference>
<dbReference type="GO" id="GO:0007165">
    <property type="term" value="P:signal transduction"/>
    <property type="evidence" value="ECO:0007669"/>
    <property type="project" value="InterPro"/>
</dbReference>
<accession>H5XZ86</accession>
<dbReference type="Gene3D" id="2.40.50.180">
    <property type="entry name" value="CheA-289, Domain 4"/>
    <property type="match status" value="1"/>
</dbReference>
<dbReference type="InterPro" id="IPR036061">
    <property type="entry name" value="CheW-like_dom_sf"/>
</dbReference>
<evidence type="ECO:0000259" key="1">
    <source>
        <dbReference type="PROSITE" id="PS50851"/>
    </source>
</evidence>
<dbReference type="Pfam" id="PF01584">
    <property type="entry name" value="CheW"/>
    <property type="match status" value="1"/>
</dbReference>
<dbReference type="eggNOG" id="COG0835">
    <property type="taxonomic scope" value="Bacteria"/>
</dbReference>
<dbReference type="Gene3D" id="2.30.30.40">
    <property type="entry name" value="SH3 Domains"/>
    <property type="match status" value="1"/>
</dbReference>